<evidence type="ECO:0000256" key="1">
    <source>
        <dbReference type="SAM" id="Phobius"/>
    </source>
</evidence>
<keyword evidence="1" id="KW-0812">Transmembrane</keyword>
<feature type="transmembrane region" description="Helical" evidence="1">
    <location>
        <begin position="91"/>
        <end position="111"/>
    </location>
</feature>
<accession>A0A091BC32</accession>
<feature type="transmembrane region" description="Helical" evidence="1">
    <location>
        <begin position="428"/>
        <end position="447"/>
    </location>
</feature>
<dbReference type="eggNOG" id="COG4485">
    <property type="taxonomic scope" value="Bacteria"/>
</dbReference>
<evidence type="ECO:0000313" key="3">
    <source>
        <dbReference type="Proteomes" id="UP000029393"/>
    </source>
</evidence>
<dbReference type="STRING" id="1384056.N787_03970"/>
<feature type="transmembrane region" description="Helical" evidence="1">
    <location>
        <begin position="217"/>
        <end position="241"/>
    </location>
</feature>
<keyword evidence="3" id="KW-1185">Reference proteome</keyword>
<comment type="caution">
    <text evidence="2">The sequence shown here is derived from an EMBL/GenBank/DDBJ whole genome shotgun (WGS) entry which is preliminary data.</text>
</comment>
<evidence type="ECO:0000313" key="2">
    <source>
        <dbReference type="EMBL" id="KFN41930.1"/>
    </source>
</evidence>
<feature type="transmembrane region" description="Helical" evidence="1">
    <location>
        <begin position="295"/>
        <end position="314"/>
    </location>
</feature>
<dbReference type="Pfam" id="PF09586">
    <property type="entry name" value="YfhO"/>
    <property type="match status" value="1"/>
</dbReference>
<reference evidence="2 3" key="1">
    <citation type="submission" date="2013-09" db="EMBL/GenBank/DDBJ databases">
        <title>Genome sequencing of Arenimonas metalli.</title>
        <authorList>
            <person name="Chen F."/>
            <person name="Wang G."/>
        </authorList>
    </citation>
    <scope>NUCLEOTIDE SEQUENCE [LARGE SCALE GENOMIC DNA]</scope>
    <source>
        <strain evidence="2 3">CF5-1</strain>
    </source>
</reference>
<protein>
    <recommendedName>
        <fullName evidence="4">Bacterial membrane protein YfhO</fullName>
    </recommendedName>
</protein>
<name>A0A091BC32_9GAMM</name>
<organism evidence="2 3">
    <name type="scientific">Arenimonas metalli CF5-1</name>
    <dbReference type="NCBI Taxonomy" id="1384056"/>
    <lineage>
        <taxon>Bacteria</taxon>
        <taxon>Pseudomonadati</taxon>
        <taxon>Pseudomonadota</taxon>
        <taxon>Gammaproteobacteria</taxon>
        <taxon>Lysobacterales</taxon>
        <taxon>Lysobacteraceae</taxon>
        <taxon>Arenimonas</taxon>
    </lineage>
</organism>
<feature type="transmembrane region" description="Helical" evidence="1">
    <location>
        <begin position="390"/>
        <end position="408"/>
    </location>
</feature>
<dbReference type="AlphaFoldDB" id="A0A091BC32"/>
<dbReference type="eggNOG" id="COG5617">
    <property type="taxonomic scope" value="Bacteria"/>
</dbReference>
<dbReference type="PATRIC" id="fig|1384056.3.peg.2313"/>
<keyword evidence="1" id="KW-1133">Transmembrane helix</keyword>
<feature type="transmembrane region" description="Helical" evidence="1">
    <location>
        <begin position="454"/>
        <end position="471"/>
    </location>
</feature>
<dbReference type="PANTHER" id="PTHR38454">
    <property type="entry name" value="INTEGRAL MEMBRANE PROTEIN-RELATED"/>
    <property type="match status" value="1"/>
</dbReference>
<feature type="transmembrane region" description="Helical" evidence="1">
    <location>
        <begin position="895"/>
        <end position="916"/>
    </location>
</feature>
<keyword evidence="1" id="KW-0472">Membrane</keyword>
<gene>
    <name evidence="2" type="ORF">N787_03970</name>
</gene>
<evidence type="ECO:0008006" key="4">
    <source>
        <dbReference type="Google" id="ProtNLM"/>
    </source>
</evidence>
<dbReference type="InterPro" id="IPR018580">
    <property type="entry name" value="Uncharacterised_YfhO"/>
</dbReference>
<feature type="transmembrane region" description="Helical" evidence="1">
    <location>
        <begin position="188"/>
        <end position="208"/>
    </location>
</feature>
<proteinExistence type="predicted"/>
<dbReference type="Proteomes" id="UP000029393">
    <property type="component" value="Unassembled WGS sequence"/>
</dbReference>
<feature type="transmembrane region" description="Helical" evidence="1">
    <location>
        <begin position="321"/>
        <end position="346"/>
    </location>
</feature>
<feature type="transmembrane region" description="Helical" evidence="1">
    <location>
        <begin position="118"/>
        <end position="135"/>
    </location>
</feature>
<dbReference type="PANTHER" id="PTHR38454:SF1">
    <property type="entry name" value="INTEGRAL MEMBRANE PROTEIN"/>
    <property type="match status" value="1"/>
</dbReference>
<feature type="transmembrane region" description="Helical" evidence="1">
    <location>
        <begin position="358"/>
        <end position="378"/>
    </location>
</feature>
<feature type="transmembrane region" description="Helical" evidence="1">
    <location>
        <begin position="12"/>
        <end position="32"/>
    </location>
</feature>
<dbReference type="EMBL" id="AVCK01000055">
    <property type="protein sequence ID" value="KFN41930.1"/>
    <property type="molecule type" value="Genomic_DNA"/>
</dbReference>
<sequence>MPVPPEASRGNRLPAWLILVAGFAAFFAAYFAPVTATGGLLAPGDGAFFYLPFFSAPVGETWNDLILSGYAIATDIQAQNLYPVRWLSPTFNVMVIVAYVVCAVSTFGLVLQLTGSRVSALYGAVLVSSGGFMVGHIGHLSIIHAAAWVPALLWSIAAMRHGPGWRPVAAGAASLALCIYGGHPQISIIGILLAGLYASSELAAIAAAKGAAPARVLFAKLATMLLLGVLLASPAIVGLAVSASDGVRGQWTQLDFNSFSHTLSSLRMAVFPNYFGAQPQGPYGTYSGPFNITELSIYIGIAPWFLAVAAIVGWRRDRRHFFWLGAAVVSGLLCLGTITPLGNLLYELPVVGQFRAQARFGLLLALCMAVLAGLGLSALLRGEVARARRITALAISAVLSAGVLLLSLGDDIHAQAVAAAGDSAIYRFHLPLLLVGLSLAAFAFLLYRPGHLSAMVLLLVLVLDLGSFGWYHDWRYPPWGDEFRDRQELTLRLPDAMRRGDGRVLPMGAPRFVPGPFEANANMLYGVPMPVGYGPLLNRDYAELTGATTTGDFPPMSANAPLLDVLGVRWLAGDPAEEGPLLIGQGCPVQPRPMAVTARVPEGLQFNAFRLVTHMSCSQSLSSGAPVATVSWLAPSGEPTFVATFEAGTHTGEWALDRPDVKAAVKHGRPPVYESFDAGGFQGLWFEALFRAPEGREFQGGTISLEMTPAAGAPMQLRFIEVFDAASQSWRRLPLTPMLADRDAGTRPVAPVEGLPPIVERTGYRGPAWLACEAVVLPRSQLAAALVGTADALPGGGFQPYRQVLLEQESSPGKPELACSEDQTVEVLKRRPGRWTLRTSGSEPSMLVVSSRFLPGWSARLDGQPVDLVAANGLVLGVAVPAGDHVVKLVYRPPYFYLTLSLVLAALLAVTLLALSGRAIHSRFWRTQ</sequence>